<evidence type="ECO:0000256" key="1">
    <source>
        <dbReference type="ARBA" id="ARBA00001954"/>
    </source>
</evidence>
<dbReference type="GeneID" id="20316999"/>
<evidence type="ECO:0000256" key="7">
    <source>
        <dbReference type="ARBA" id="ARBA00023004"/>
    </source>
</evidence>
<sequence>MGPPGFNSSFKWPNRAVSWTHASKLSLSACSCPVSKLTVGAIALNDWLYLPLSGDQNYSSWNRLFSSNMLADLSQYTVANFPSRLYYIPDFLSATEERDLCDFIYASPIPKWVTLSGRRLQNWGGIPHPKGMLSEPIPPWLTKFVDRVSALGVFGSHCANHVLINEYKPGQGISPHHDGPLYFPVVATLNLGSYGILDFYRPLDDNDANEDSQSTSYASRYIGSALLQPRSLNVVTDKLYTHYMHGIECSSTDFICTSDNIDLCALSDEIHRARIVNLDACGPGVVPHTGMLNRDTRISVTIRYVPNVCKLSVNAFVM</sequence>
<dbReference type="STRING" id="6198.A0A074ZTT4"/>
<dbReference type="Gene3D" id="2.60.120.590">
    <property type="entry name" value="Alpha-ketoglutarate-dependent dioxygenase AlkB-like"/>
    <property type="match status" value="1"/>
</dbReference>
<comment type="similarity">
    <text evidence="3">Belongs to the alkB family.</text>
</comment>
<keyword evidence="5" id="KW-0223">Dioxygenase</keyword>
<keyword evidence="6" id="KW-0560">Oxidoreductase</keyword>
<feature type="domain" description="Fe2OG dioxygenase" evidence="9">
    <location>
        <begin position="158"/>
        <end position="306"/>
    </location>
</feature>
<keyword evidence="4" id="KW-0479">Metal-binding</keyword>
<evidence type="ECO:0000256" key="5">
    <source>
        <dbReference type="ARBA" id="ARBA00022964"/>
    </source>
</evidence>
<dbReference type="InterPro" id="IPR032862">
    <property type="entry name" value="ALKBH6"/>
</dbReference>
<evidence type="ECO:0000313" key="10">
    <source>
        <dbReference type="EMBL" id="KER30888.1"/>
    </source>
</evidence>
<comment type="cofactor">
    <cofactor evidence="1">
        <name>Fe(2+)</name>
        <dbReference type="ChEBI" id="CHEBI:29033"/>
    </cofactor>
</comment>
<keyword evidence="11" id="KW-1185">Reference proteome</keyword>
<evidence type="ECO:0000259" key="9">
    <source>
        <dbReference type="PROSITE" id="PS51471"/>
    </source>
</evidence>
<gene>
    <name evidence="10" type="ORF">T265_02811</name>
</gene>
<dbReference type="PANTHER" id="PTHR46030:SF1">
    <property type="entry name" value="ALPHA-KETOGLUTARATE-DEPENDENT DIOXYGENASE ALKB HOMOLOG 6"/>
    <property type="match status" value="1"/>
</dbReference>
<dbReference type="SUPFAM" id="SSF51197">
    <property type="entry name" value="Clavaminate synthase-like"/>
    <property type="match status" value="1"/>
</dbReference>
<reference evidence="10 11" key="1">
    <citation type="submission" date="2013-11" db="EMBL/GenBank/DDBJ databases">
        <title>Opisthorchis viverrini - life in the bile duct.</title>
        <authorList>
            <person name="Young N.D."/>
            <person name="Nagarajan N."/>
            <person name="Lin S.J."/>
            <person name="Korhonen P.K."/>
            <person name="Jex A.R."/>
            <person name="Hall R.S."/>
            <person name="Safavi-Hemami H."/>
            <person name="Kaewkong W."/>
            <person name="Bertrand D."/>
            <person name="Gao S."/>
            <person name="Seet Q."/>
            <person name="Wongkham S."/>
            <person name="Teh B.T."/>
            <person name="Wongkham C."/>
            <person name="Intapan P.M."/>
            <person name="Maleewong W."/>
            <person name="Yang X."/>
            <person name="Hu M."/>
            <person name="Wang Z."/>
            <person name="Hofmann A."/>
            <person name="Sternberg P.W."/>
            <person name="Tan P."/>
            <person name="Wang J."/>
            <person name="Gasser R.B."/>
        </authorList>
    </citation>
    <scope>NUCLEOTIDE SEQUENCE [LARGE SCALE GENOMIC DNA]</scope>
</reference>
<dbReference type="PANTHER" id="PTHR46030">
    <property type="entry name" value="ALPHA-KETOGLUTARATE-DEPENDENT DIOXYGENASE ALKB HOMOLOG 6"/>
    <property type="match status" value="1"/>
</dbReference>
<dbReference type="InterPro" id="IPR005123">
    <property type="entry name" value="Oxoglu/Fe-dep_dioxygenase_dom"/>
</dbReference>
<dbReference type="OrthoDB" id="412814at2759"/>
<dbReference type="InterPro" id="IPR027450">
    <property type="entry name" value="AlkB-like"/>
</dbReference>
<accession>A0A074ZTT4</accession>
<dbReference type="CTD" id="20316999"/>
<evidence type="ECO:0000313" key="11">
    <source>
        <dbReference type="Proteomes" id="UP000054324"/>
    </source>
</evidence>
<name>A0A074ZTT4_OPIVI</name>
<dbReference type="Pfam" id="PF13532">
    <property type="entry name" value="2OG-FeII_Oxy_2"/>
    <property type="match status" value="1"/>
</dbReference>
<dbReference type="EMBL" id="KL596654">
    <property type="protein sequence ID" value="KER30888.1"/>
    <property type="molecule type" value="Genomic_DNA"/>
</dbReference>
<evidence type="ECO:0000256" key="6">
    <source>
        <dbReference type="ARBA" id="ARBA00023002"/>
    </source>
</evidence>
<evidence type="ECO:0000256" key="2">
    <source>
        <dbReference type="ARBA" id="ARBA00004123"/>
    </source>
</evidence>
<dbReference type="KEGG" id="ovi:T265_02811"/>
<dbReference type="RefSeq" id="XP_009165400.1">
    <property type="nucleotide sequence ID" value="XM_009167136.1"/>
</dbReference>
<dbReference type="Proteomes" id="UP000054324">
    <property type="component" value="Unassembled WGS sequence"/>
</dbReference>
<evidence type="ECO:0000256" key="4">
    <source>
        <dbReference type="ARBA" id="ARBA00022723"/>
    </source>
</evidence>
<evidence type="ECO:0000256" key="8">
    <source>
        <dbReference type="ARBA" id="ARBA00023242"/>
    </source>
</evidence>
<dbReference type="InterPro" id="IPR037151">
    <property type="entry name" value="AlkB-like_sf"/>
</dbReference>
<dbReference type="GO" id="GO:0046872">
    <property type="term" value="F:metal ion binding"/>
    <property type="evidence" value="ECO:0007669"/>
    <property type="project" value="UniProtKB-KW"/>
</dbReference>
<evidence type="ECO:0000256" key="3">
    <source>
        <dbReference type="ARBA" id="ARBA00007879"/>
    </source>
</evidence>
<keyword evidence="7" id="KW-0408">Iron</keyword>
<proteinExistence type="inferred from homology"/>
<dbReference type="GO" id="GO:0051213">
    <property type="term" value="F:dioxygenase activity"/>
    <property type="evidence" value="ECO:0007669"/>
    <property type="project" value="UniProtKB-KW"/>
</dbReference>
<comment type="subcellular location">
    <subcellularLocation>
        <location evidence="2">Nucleus</location>
    </subcellularLocation>
</comment>
<protein>
    <recommendedName>
        <fullName evidence="9">Fe2OG dioxygenase domain-containing protein</fullName>
    </recommendedName>
</protein>
<organism evidence="10 11">
    <name type="scientific">Opisthorchis viverrini</name>
    <name type="common">Southeast Asian liver fluke</name>
    <dbReference type="NCBI Taxonomy" id="6198"/>
    <lineage>
        <taxon>Eukaryota</taxon>
        <taxon>Metazoa</taxon>
        <taxon>Spiralia</taxon>
        <taxon>Lophotrochozoa</taxon>
        <taxon>Platyhelminthes</taxon>
        <taxon>Trematoda</taxon>
        <taxon>Digenea</taxon>
        <taxon>Opisthorchiida</taxon>
        <taxon>Opisthorchiata</taxon>
        <taxon>Opisthorchiidae</taxon>
        <taxon>Opisthorchis</taxon>
    </lineage>
</organism>
<dbReference type="PROSITE" id="PS51471">
    <property type="entry name" value="FE2OG_OXY"/>
    <property type="match status" value="1"/>
</dbReference>
<keyword evidence="8" id="KW-0539">Nucleus</keyword>
<dbReference type="AlphaFoldDB" id="A0A074ZTT4"/>
<dbReference type="GO" id="GO:0005634">
    <property type="term" value="C:nucleus"/>
    <property type="evidence" value="ECO:0007669"/>
    <property type="project" value="UniProtKB-SubCell"/>
</dbReference>